<dbReference type="InterPro" id="IPR036396">
    <property type="entry name" value="Cyt_P450_sf"/>
</dbReference>
<feature type="domain" description="PE" evidence="1">
    <location>
        <begin position="71"/>
        <end position="162"/>
    </location>
</feature>
<dbReference type="GO" id="GO:0020037">
    <property type="term" value="F:heme binding"/>
    <property type="evidence" value="ECO:0007669"/>
    <property type="project" value="InterPro"/>
</dbReference>
<evidence type="ECO:0000259" key="1">
    <source>
        <dbReference type="Pfam" id="PF00934"/>
    </source>
</evidence>
<accession>A0A653ENU2</accession>
<dbReference type="GO" id="GO:0016705">
    <property type="term" value="F:oxidoreductase activity, acting on paired donors, with incorporation or reduction of molecular oxygen"/>
    <property type="evidence" value="ECO:0007669"/>
    <property type="project" value="InterPro"/>
</dbReference>
<dbReference type="InterPro" id="IPR000084">
    <property type="entry name" value="PE-PGRS_N"/>
</dbReference>
<evidence type="ECO:0000313" key="2">
    <source>
        <dbReference type="EMBL" id="VTO98301.1"/>
    </source>
</evidence>
<proteinExistence type="predicted"/>
<organism evidence="2">
    <name type="scientific">Mycobacterium riyadhense</name>
    <dbReference type="NCBI Taxonomy" id="486698"/>
    <lineage>
        <taxon>Bacteria</taxon>
        <taxon>Bacillati</taxon>
        <taxon>Actinomycetota</taxon>
        <taxon>Actinomycetes</taxon>
        <taxon>Mycobacteriales</taxon>
        <taxon>Mycobacteriaceae</taxon>
        <taxon>Mycobacterium</taxon>
    </lineage>
</organism>
<dbReference type="EMBL" id="LR589084">
    <property type="protein sequence ID" value="VTO98301.1"/>
    <property type="molecule type" value="Genomic_DNA"/>
</dbReference>
<dbReference type="SUPFAM" id="SSF48264">
    <property type="entry name" value="Cytochrome P450"/>
    <property type="match status" value="1"/>
</dbReference>
<dbReference type="GO" id="GO:0004497">
    <property type="term" value="F:monooxygenase activity"/>
    <property type="evidence" value="ECO:0007669"/>
    <property type="project" value="InterPro"/>
</dbReference>
<dbReference type="Pfam" id="PF00934">
    <property type="entry name" value="PE"/>
    <property type="match status" value="1"/>
</dbReference>
<dbReference type="Gene3D" id="1.10.630.10">
    <property type="entry name" value="Cytochrome P450"/>
    <property type="match status" value="1"/>
</dbReference>
<reference evidence="2" key="1">
    <citation type="submission" date="2019-05" db="EMBL/GenBank/DDBJ databases">
        <authorList>
            <person name="Naeem R."/>
            <person name="Antony C."/>
            <person name="Guan Q."/>
        </authorList>
    </citation>
    <scope>NUCLEOTIDE SEQUENCE</scope>
    <source>
        <strain evidence="2">2</strain>
    </source>
</reference>
<dbReference type="Gene3D" id="1.10.287.850">
    <property type="entry name" value="HP0062-like domain"/>
    <property type="match status" value="1"/>
</dbReference>
<sequence length="315" mass="31094">MFDEPFRFDVVRNPNKHLAFGFGVHLWLGAALAHMEVSSSFADTRRTKGLSGPHAGHNDLCLAGGGEMSFVSAVPDYVAAAATDLASIGSTISNASALAAVPTSGAVFPAGADEISAWLAALFAARAQTYQLLSAQAEAFHSQFVQLMSSGAEQYALSEATNNSTLQTAGQGASAIGAPSQALLGGLLTGAAYHGAPATGATTPTAAFRAATAIPTQPASAVVTPGSAGPSAVPVGRAVPMGSTVPAGSVGPTVRPPFQPLVAAESAGRVAAEVGSPAALTPLPAGPAARAAPAGTTSPAGRAEAIQLRAATPSF</sequence>
<gene>
    <name evidence="2" type="ORF">BIN_B_02470</name>
</gene>
<name>A0A653ENU2_9MYCO</name>
<dbReference type="GO" id="GO:0005506">
    <property type="term" value="F:iron ion binding"/>
    <property type="evidence" value="ECO:0007669"/>
    <property type="project" value="InterPro"/>
</dbReference>
<dbReference type="AlphaFoldDB" id="A0A653ENU2"/>
<dbReference type="InterPro" id="IPR038332">
    <property type="entry name" value="PPE_sf"/>
</dbReference>
<dbReference type="SUPFAM" id="SSF140459">
    <property type="entry name" value="PE/PPE dimer-like"/>
    <property type="match status" value="1"/>
</dbReference>
<protein>
    <submittedName>
        <fullName evidence="2">Cytochrome P450 142</fullName>
    </submittedName>
</protein>